<evidence type="ECO:0000256" key="1">
    <source>
        <dbReference type="SAM" id="Phobius"/>
    </source>
</evidence>
<keyword evidence="1" id="KW-0472">Membrane</keyword>
<gene>
    <name evidence="2" type="ORF">RS130_18870</name>
</gene>
<keyword evidence="1" id="KW-1133">Transmembrane helix</keyword>
<evidence type="ECO:0000313" key="2">
    <source>
        <dbReference type="EMBL" id="MDU0355669.1"/>
    </source>
</evidence>
<dbReference type="RefSeq" id="WP_316027199.1">
    <property type="nucleotide sequence ID" value="NZ_JAWDIO010000002.1"/>
</dbReference>
<accession>A0ABU3T084</accession>
<dbReference type="EMBL" id="JAWDIO010000002">
    <property type="protein sequence ID" value="MDU0355669.1"/>
    <property type="molecule type" value="Genomic_DNA"/>
</dbReference>
<proteinExistence type="predicted"/>
<keyword evidence="3" id="KW-1185">Reference proteome</keyword>
<dbReference type="Proteomes" id="UP001247805">
    <property type="component" value="Unassembled WGS sequence"/>
</dbReference>
<name>A0ABU3T084_9ALTE</name>
<sequence>MSQSSRCLSQQFLVVVPILKLLGLAVVWLSSGGLQAQDLVDVKQSLIVDIKQAQQRLTLTEKK</sequence>
<keyword evidence="1" id="KW-0812">Transmembrane</keyword>
<organism evidence="2 3">
    <name type="scientific">Paraglaciecola aquimarina</name>
    <dbReference type="NCBI Taxonomy" id="1235557"/>
    <lineage>
        <taxon>Bacteria</taxon>
        <taxon>Pseudomonadati</taxon>
        <taxon>Pseudomonadota</taxon>
        <taxon>Gammaproteobacteria</taxon>
        <taxon>Alteromonadales</taxon>
        <taxon>Alteromonadaceae</taxon>
        <taxon>Paraglaciecola</taxon>
    </lineage>
</organism>
<protein>
    <submittedName>
        <fullName evidence="2">Uncharacterized protein</fullName>
    </submittedName>
</protein>
<evidence type="ECO:0000313" key="3">
    <source>
        <dbReference type="Proteomes" id="UP001247805"/>
    </source>
</evidence>
<comment type="caution">
    <text evidence="2">The sequence shown here is derived from an EMBL/GenBank/DDBJ whole genome shotgun (WGS) entry which is preliminary data.</text>
</comment>
<reference evidence="2 3" key="1">
    <citation type="submission" date="2023-10" db="EMBL/GenBank/DDBJ databases">
        <title>Glaciecola aquimarina strain GGW-M5 nov., isolated from a coastal seawater.</title>
        <authorList>
            <person name="Bayburt H."/>
            <person name="Kim J.M."/>
            <person name="Choi B.J."/>
            <person name="Jeon C.O."/>
        </authorList>
    </citation>
    <scope>NUCLEOTIDE SEQUENCE [LARGE SCALE GENOMIC DNA]</scope>
    <source>
        <strain evidence="2 3">KCTC 32108</strain>
    </source>
</reference>
<feature type="transmembrane region" description="Helical" evidence="1">
    <location>
        <begin position="12"/>
        <end position="31"/>
    </location>
</feature>